<evidence type="ECO:0000256" key="2">
    <source>
        <dbReference type="ARBA" id="ARBA00012980"/>
    </source>
</evidence>
<dbReference type="NCBIfam" id="TIGR00041">
    <property type="entry name" value="DTMP_kinase"/>
    <property type="match status" value="1"/>
</dbReference>
<evidence type="ECO:0000256" key="5">
    <source>
        <dbReference type="ARBA" id="ARBA00022727"/>
    </source>
</evidence>
<dbReference type="AlphaFoldDB" id="A0A963YZ07"/>
<dbReference type="GO" id="GO:0006233">
    <property type="term" value="P:dTDP biosynthetic process"/>
    <property type="evidence" value="ECO:0007669"/>
    <property type="project" value="InterPro"/>
</dbReference>
<dbReference type="RefSeq" id="WP_227306156.1">
    <property type="nucleotide sequence ID" value="NZ_JAESVA010000002.1"/>
</dbReference>
<evidence type="ECO:0000256" key="8">
    <source>
        <dbReference type="ARBA" id="ARBA00022840"/>
    </source>
</evidence>
<keyword evidence="8 12" id="KW-0067">ATP-binding</keyword>
<protein>
    <recommendedName>
        <fullName evidence="3 12">Thymidylate kinase</fullName>
        <ecNumber evidence="2 12">2.7.4.9</ecNumber>
    </recommendedName>
    <alternativeName>
        <fullName evidence="9 12">dTMP kinase</fullName>
    </alternativeName>
</protein>
<comment type="similarity">
    <text evidence="1 12">Belongs to the thymidylate kinase family.</text>
</comment>
<dbReference type="PANTHER" id="PTHR10344:SF4">
    <property type="entry name" value="UMP-CMP KINASE 2, MITOCHONDRIAL"/>
    <property type="match status" value="1"/>
</dbReference>
<dbReference type="FunFam" id="3.40.50.300:FF:000225">
    <property type="entry name" value="Thymidylate kinase"/>
    <property type="match status" value="1"/>
</dbReference>
<dbReference type="GO" id="GO:0005829">
    <property type="term" value="C:cytosol"/>
    <property type="evidence" value="ECO:0007669"/>
    <property type="project" value="TreeGrafter"/>
</dbReference>
<gene>
    <name evidence="12 14" type="primary">tmk</name>
    <name evidence="14" type="ORF">ACELLULO517_04695</name>
</gene>
<dbReference type="Gene3D" id="3.40.50.300">
    <property type="entry name" value="P-loop containing nucleotide triphosphate hydrolases"/>
    <property type="match status" value="1"/>
</dbReference>
<dbReference type="HAMAP" id="MF_00165">
    <property type="entry name" value="Thymidylate_kinase"/>
    <property type="match status" value="1"/>
</dbReference>
<dbReference type="GO" id="GO:0005524">
    <property type="term" value="F:ATP binding"/>
    <property type="evidence" value="ECO:0007669"/>
    <property type="project" value="UniProtKB-UniRule"/>
</dbReference>
<evidence type="ECO:0000256" key="7">
    <source>
        <dbReference type="ARBA" id="ARBA00022777"/>
    </source>
</evidence>
<keyword evidence="15" id="KW-1185">Reference proteome</keyword>
<comment type="caution">
    <text evidence="14">The sequence shown here is derived from an EMBL/GenBank/DDBJ whole genome shotgun (WGS) entry which is preliminary data.</text>
</comment>
<comment type="function">
    <text evidence="11 12">Phosphorylation of dTMP to form dTDP in both de novo and salvage pathways of dTTP synthesis.</text>
</comment>
<evidence type="ECO:0000256" key="9">
    <source>
        <dbReference type="ARBA" id="ARBA00029962"/>
    </source>
</evidence>
<evidence type="ECO:0000313" key="15">
    <source>
        <dbReference type="Proteomes" id="UP000721844"/>
    </source>
</evidence>
<dbReference type="GO" id="GO:0004798">
    <property type="term" value="F:dTMP kinase activity"/>
    <property type="evidence" value="ECO:0007669"/>
    <property type="project" value="UniProtKB-UniRule"/>
</dbReference>
<dbReference type="PROSITE" id="PS01331">
    <property type="entry name" value="THYMIDYLATE_KINASE"/>
    <property type="match status" value="1"/>
</dbReference>
<dbReference type="Proteomes" id="UP000721844">
    <property type="component" value="Unassembled WGS sequence"/>
</dbReference>
<sequence length="220" mass="23622">MGRKSGRFIVFEGGDGAGKGSVLAAAAEALRADGFDVLTTREPGGTPEGMELRALLLSDAGHVWDQGSELLLMTAARVQHVTRVIRPAVASGQIVLCDRYVGSTLAYQGGGRGIALPLIRQLHQDFVGDYWPDLTVLLDIPPAEGLRRSRRRLADSATDEGRFEGLALDFHERARASFLAQAEETPERFMVVDAGPPLADVQADVLAGLRTWLQTSLTTG</sequence>
<keyword evidence="4 12" id="KW-0808">Transferase</keyword>
<dbReference type="InterPro" id="IPR018094">
    <property type="entry name" value="Thymidylate_kinase"/>
</dbReference>
<dbReference type="InterPro" id="IPR027417">
    <property type="entry name" value="P-loop_NTPase"/>
</dbReference>
<name>A0A963YZ07_9PROT</name>
<evidence type="ECO:0000259" key="13">
    <source>
        <dbReference type="Pfam" id="PF02223"/>
    </source>
</evidence>
<evidence type="ECO:0000313" key="14">
    <source>
        <dbReference type="EMBL" id="MCB8879521.1"/>
    </source>
</evidence>
<evidence type="ECO:0000256" key="3">
    <source>
        <dbReference type="ARBA" id="ARBA00017144"/>
    </source>
</evidence>
<dbReference type="GO" id="GO:0006235">
    <property type="term" value="P:dTTP biosynthetic process"/>
    <property type="evidence" value="ECO:0007669"/>
    <property type="project" value="UniProtKB-UniRule"/>
</dbReference>
<comment type="catalytic activity">
    <reaction evidence="10 12">
        <text>dTMP + ATP = dTDP + ADP</text>
        <dbReference type="Rhea" id="RHEA:13517"/>
        <dbReference type="ChEBI" id="CHEBI:30616"/>
        <dbReference type="ChEBI" id="CHEBI:58369"/>
        <dbReference type="ChEBI" id="CHEBI:63528"/>
        <dbReference type="ChEBI" id="CHEBI:456216"/>
        <dbReference type="EC" id="2.7.4.9"/>
    </reaction>
</comment>
<dbReference type="InterPro" id="IPR039430">
    <property type="entry name" value="Thymidylate_kin-like_dom"/>
</dbReference>
<evidence type="ECO:0000256" key="1">
    <source>
        <dbReference type="ARBA" id="ARBA00009776"/>
    </source>
</evidence>
<accession>A0A963YZ07</accession>
<dbReference type="GO" id="GO:0006227">
    <property type="term" value="P:dUDP biosynthetic process"/>
    <property type="evidence" value="ECO:0007669"/>
    <property type="project" value="TreeGrafter"/>
</dbReference>
<dbReference type="PANTHER" id="PTHR10344">
    <property type="entry name" value="THYMIDYLATE KINASE"/>
    <property type="match status" value="1"/>
</dbReference>
<dbReference type="SUPFAM" id="SSF52540">
    <property type="entry name" value="P-loop containing nucleoside triphosphate hydrolases"/>
    <property type="match status" value="1"/>
</dbReference>
<dbReference type="Pfam" id="PF02223">
    <property type="entry name" value="Thymidylate_kin"/>
    <property type="match status" value="1"/>
</dbReference>
<proteinExistence type="inferred from homology"/>
<feature type="domain" description="Thymidylate kinase-like" evidence="13">
    <location>
        <begin position="11"/>
        <end position="204"/>
    </location>
</feature>
<keyword evidence="6 12" id="KW-0547">Nucleotide-binding</keyword>
<comment type="caution">
    <text evidence="12">Lacks conserved residue(s) required for the propagation of feature annotation.</text>
</comment>
<keyword evidence="7 12" id="KW-0418">Kinase</keyword>
<evidence type="ECO:0000256" key="12">
    <source>
        <dbReference type="HAMAP-Rule" id="MF_00165"/>
    </source>
</evidence>
<dbReference type="CDD" id="cd01672">
    <property type="entry name" value="TMPK"/>
    <property type="match status" value="1"/>
</dbReference>
<evidence type="ECO:0000256" key="6">
    <source>
        <dbReference type="ARBA" id="ARBA00022741"/>
    </source>
</evidence>
<evidence type="ECO:0000256" key="10">
    <source>
        <dbReference type="ARBA" id="ARBA00048743"/>
    </source>
</evidence>
<dbReference type="EC" id="2.7.4.9" evidence="2 12"/>
<reference evidence="14 15" key="1">
    <citation type="journal article" date="2021" name="Microorganisms">
        <title>Acidisoma silvae sp. nov. and Acidisomacellulosilytica sp. nov., Two Acidophilic Bacteria Isolated from Decaying Wood, Hydrolyzing Cellulose and Producing Poly-3-hydroxybutyrate.</title>
        <authorList>
            <person name="Mieszkin S."/>
            <person name="Pouder E."/>
            <person name="Uroz S."/>
            <person name="Simon-Colin C."/>
            <person name="Alain K."/>
        </authorList>
    </citation>
    <scope>NUCLEOTIDE SEQUENCE [LARGE SCALE GENOMIC DNA]</scope>
    <source>
        <strain evidence="14 15">HW T5.17</strain>
    </source>
</reference>
<evidence type="ECO:0000256" key="11">
    <source>
        <dbReference type="ARBA" id="ARBA00057735"/>
    </source>
</evidence>
<evidence type="ECO:0000256" key="4">
    <source>
        <dbReference type="ARBA" id="ARBA00022679"/>
    </source>
</evidence>
<dbReference type="InterPro" id="IPR018095">
    <property type="entry name" value="Thymidylate_kin_CS"/>
</dbReference>
<dbReference type="EMBL" id="JAESVA010000002">
    <property type="protein sequence ID" value="MCB8879521.1"/>
    <property type="molecule type" value="Genomic_DNA"/>
</dbReference>
<organism evidence="14 15">
    <name type="scientific">Acidisoma cellulosilyticum</name>
    <dbReference type="NCBI Taxonomy" id="2802395"/>
    <lineage>
        <taxon>Bacteria</taxon>
        <taxon>Pseudomonadati</taxon>
        <taxon>Pseudomonadota</taxon>
        <taxon>Alphaproteobacteria</taxon>
        <taxon>Acetobacterales</taxon>
        <taxon>Acidocellaceae</taxon>
        <taxon>Acidisoma</taxon>
    </lineage>
</organism>
<keyword evidence="5 12" id="KW-0545">Nucleotide biosynthesis</keyword>